<dbReference type="InterPro" id="IPR047122">
    <property type="entry name" value="Trans-enoyl_RdTase-like"/>
</dbReference>
<dbReference type="Gene3D" id="3.40.50.720">
    <property type="entry name" value="NAD(P)-binding Rossmann-like Domain"/>
    <property type="match status" value="1"/>
</dbReference>
<comment type="caution">
    <text evidence="5">The sequence shown here is derived from an EMBL/GenBank/DDBJ whole genome shotgun (WGS) entry which is preliminary data.</text>
</comment>
<sequence>MSSHAALVVAAIGSPMIASTRTTPSPGPNQILVRVHIAGLNPHDAKAQSTGLFINQTLPSPLAIDIVGQIIILGSAVTKYKIGDVIFSLVAPMDPDAAGTQEYALLEEELSALVPRGVGEHEAAVLALNPVTAFWGMFREGGLGIPPPLPFLGHDPSFDYGKQSIAVIGGGSAVGKYVVAWAKYAGFGTIIVTASKARNEQQLMEWGATHVLDRSLSVEELQARVKEIVGDDLIYVYDAVNPGQAAELGASFLSTSKPGRLVVITGGDFDVSKVEGKKAGFVRKMVYAAVRDEPELGKSYWDNVGKLIENGDLKPTAYEEIVGLDAEKVNEVLKGYTEGKAVVKPQLKLI</sequence>
<dbReference type="PANTHER" id="PTHR45348">
    <property type="entry name" value="HYPOTHETICAL OXIDOREDUCTASE (EUROFUNG)"/>
    <property type="match status" value="1"/>
</dbReference>
<dbReference type="InterPro" id="IPR013154">
    <property type="entry name" value="ADH-like_N"/>
</dbReference>
<dbReference type="GO" id="GO:0016651">
    <property type="term" value="F:oxidoreductase activity, acting on NAD(P)H"/>
    <property type="evidence" value="ECO:0007669"/>
    <property type="project" value="InterPro"/>
</dbReference>
<keyword evidence="6" id="KW-1185">Reference proteome</keyword>
<gene>
    <name evidence="5" type="ORF">E6O75_ATG07930</name>
</gene>
<dbReference type="Proteomes" id="UP000298493">
    <property type="component" value="Unassembled WGS sequence"/>
</dbReference>
<evidence type="ECO:0000313" key="5">
    <source>
        <dbReference type="EMBL" id="TID15602.1"/>
    </source>
</evidence>
<dbReference type="InterPro" id="IPR036291">
    <property type="entry name" value="NAD(P)-bd_dom_sf"/>
</dbReference>
<dbReference type="SUPFAM" id="SSF50129">
    <property type="entry name" value="GroES-like"/>
    <property type="match status" value="1"/>
</dbReference>
<evidence type="ECO:0000259" key="4">
    <source>
        <dbReference type="SMART" id="SM00829"/>
    </source>
</evidence>
<evidence type="ECO:0000256" key="1">
    <source>
        <dbReference type="ARBA" id="ARBA00008072"/>
    </source>
</evidence>
<dbReference type="EMBL" id="SNSC02000020">
    <property type="protein sequence ID" value="TID15602.1"/>
    <property type="molecule type" value="Genomic_DNA"/>
</dbReference>
<accession>A0A4Z1P5M0</accession>
<protein>
    <submittedName>
        <fullName evidence="5">Alcohol dehydrogenase</fullName>
    </submittedName>
</protein>
<comment type="subunit">
    <text evidence="2">Monomer.</text>
</comment>
<evidence type="ECO:0000256" key="3">
    <source>
        <dbReference type="ARBA" id="ARBA00023002"/>
    </source>
</evidence>
<feature type="domain" description="Enoyl reductase (ER)" evidence="4">
    <location>
        <begin position="10"/>
        <end position="343"/>
    </location>
</feature>
<name>A0A4Z1P5M0_9PEZI</name>
<evidence type="ECO:0000256" key="2">
    <source>
        <dbReference type="ARBA" id="ARBA00011245"/>
    </source>
</evidence>
<dbReference type="Gene3D" id="3.90.180.10">
    <property type="entry name" value="Medium-chain alcohol dehydrogenases, catalytic domain"/>
    <property type="match status" value="1"/>
</dbReference>
<reference evidence="5 6" key="1">
    <citation type="submission" date="2019-04" db="EMBL/GenBank/DDBJ databases">
        <title>High contiguity whole genome sequence and gene annotation resource for two Venturia nashicola isolates.</title>
        <authorList>
            <person name="Prokchorchik M."/>
            <person name="Won K."/>
            <person name="Lee Y."/>
            <person name="Choi E.D."/>
            <person name="Segonzac C."/>
            <person name="Sohn K.H."/>
        </authorList>
    </citation>
    <scope>NUCLEOTIDE SEQUENCE [LARGE SCALE GENOMIC DNA]</scope>
    <source>
        <strain evidence="5 6">PRI2</strain>
    </source>
</reference>
<dbReference type="InterPro" id="IPR013149">
    <property type="entry name" value="ADH-like_C"/>
</dbReference>
<proteinExistence type="inferred from homology"/>
<dbReference type="InterPro" id="IPR011032">
    <property type="entry name" value="GroES-like_sf"/>
</dbReference>
<dbReference type="PANTHER" id="PTHR45348:SF2">
    <property type="entry name" value="ZINC-TYPE ALCOHOL DEHYDROGENASE-LIKE PROTEIN C2E1P3.01"/>
    <property type="match status" value="1"/>
</dbReference>
<dbReference type="STRING" id="86259.A0A4Z1P5M0"/>
<dbReference type="InterPro" id="IPR020843">
    <property type="entry name" value="ER"/>
</dbReference>
<dbReference type="AlphaFoldDB" id="A0A4Z1P5M0"/>
<comment type="similarity">
    <text evidence="1">Belongs to the zinc-containing alcohol dehydrogenase family.</text>
</comment>
<dbReference type="SMART" id="SM00829">
    <property type="entry name" value="PKS_ER"/>
    <property type="match status" value="1"/>
</dbReference>
<evidence type="ECO:0000313" key="6">
    <source>
        <dbReference type="Proteomes" id="UP000298493"/>
    </source>
</evidence>
<dbReference type="Pfam" id="PF08240">
    <property type="entry name" value="ADH_N"/>
    <property type="match status" value="1"/>
</dbReference>
<dbReference type="Pfam" id="PF00107">
    <property type="entry name" value="ADH_zinc_N"/>
    <property type="match status" value="1"/>
</dbReference>
<organism evidence="5 6">
    <name type="scientific">Venturia nashicola</name>
    <dbReference type="NCBI Taxonomy" id="86259"/>
    <lineage>
        <taxon>Eukaryota</taxon>
        <taxon>Fungi</taxon>
        <taxon>Dikarya</taxon>
        <taxon>Ascomycota</taxon>
        <taxon>Pezizomycotina</taxon>
        <taxon>Dothideomycetes</taxon>
        <taxon>Pleosporomycetidae</taxon>
        <taxon>Venturiales</taxon>
        <taxon>Venturiaceae</taxon>
        <taxon>Venturia</taxon>
    </lineage>
</organism>
<keyword evidence="3" id="KW-0560">Oxidoreductase</keyword>
<dbReference type="SUPFAM" id="SSF51735">
    <property type="entry name" value="NAD(P)-binding Rossmann-fold domains"/>
    <property type="match status" value="1"/>
</dbReference>